<dbReference type="SMART" id="SM00345">
    <property type="entry name" value="HTH_GNTR"/>
    <property type="match status" value="1"/>
</dbReference>
<keyword evidence="2" id="KW-0238">DNA-binding</keyword>
<evidence type="ECO:0000256" key="2">
    <source>
        <dbReference type="ARBA" id="ARBA00023125"/>
    </source>
</evidence>
<dbReference type="PROSITE" id="PS50949">
    <property type="entry name" value="HTH_GNTR"/>
    <property type="match status" value="1"/>
</dbReference>
<evidence type="ECO:0000313" key="6">
    <source>
        <dbReference type="Proteomes" id="UP001441944"/>
    </source>
</evidence>
<sequence length="221" mass="24739">MNKLVKALEAAEGVQDRLSIMYDTLRHRICTLHYPPGMRLSETDLAKEFACSRTPLRRVLAWLEREELITSRQGVGTFVTTLNAASLAQNFVVRATLERAIVEIDPTTELDAASLRFEALNERCAELKEKPNVVGFAQLDMEAFDAFVEITENAALRDSGKSYYGRTTRHQLHSLAKDTEWCSAACENLDAHVTNIHSALAVQNLEAAAHYQIAYTRMLAP</sequence>
<keyword evidence="3" id="KW-0804">Transcription</keyword>
<dbReference type="EMBL" id="BAABWU010000001">
    <property type="protein sequence ID" value="GAA6195180.1"/>
    <property type="molecule type" value="Genomic_DNA"/>
</dbReference>
<dbReference type="CDD" id="cd07377">
    <property type="entry name" value="WHTH_GntR"/>
    <property type="match status" value="1"/>
</dbReference>
<dbReference type="PANTHER" id="PTHR43537">
    <property type="entry name" value="TRANSCRIPTIONAL REGULATOR, GNTR FAMILY"/>
    <property type="match status" value="1"/>
</dbReference>
<name>A0ABQ0AH38_9RHOB</name>
<dbReference type="InterPro" id="IPR036390">
    <property type="entry name" value="WH_DNA-bd_sf"/>
</dbReference>
<dbReference type="Pfam" id="PF00392">
    <property type="entry name" value="GntR"/>
    <property type="match status" value="1"/>
</dbReference>
<evidence type="ECO:0000256" key="3">
    <source>
        <dbReference type="ARBA" id="ARBA00023163"/>
    </source>
</evidence>
<proteinExistence type="predicted"/>
<dbReference type="Gene3D" id="1.10.10.10">
    <property type="entry name" value="Winged helix-like DNA-binding domain superfamily/Winged helix DNA-binding domain"/>
    <property type="match status" value="1"/>
</dbReference>
<keyword evidence="1" id="KW-0805">Transcription regulation</keyword>
<protein>
    <recommendedName>
        <fullName evidence="4">HTH gntR-type domain-containing protein</fullName>
    </recommendedName>
</protein>
<accession>A0ABQ0AH38</accession>
<dbReference type="PANTHER" id="PTHR43537:SF5">
    <property type="entry name" value="UXU OPERON TRANSCRIPTIONAL REGULATOR"/>
    <property type="match status" value="1"/>
</dbReference>
<evidence type="ECO:0000259" key="4">
    <source>
        <dbReference type="PROSITE" id="PS50949"/>
    </source>
</evidence>
<keyword evidence="6" id="KW-1185">Reference proteome</keyword>
<organism evidence="5 6">
    <name type="scientific">Pseudophaeobacter arcticus</name>
    <dbReference type="NCBI Taxonomy" id="385492"/>
    <lineage>
        <taxon>Bacteria</taxon>
        <taxon>Pseudomonadati</taxon>
        <taxon>Pseudomonadota</taxon>
        <taxon>Alphaproteobacteria</taxon>
        <taxon>Rhodobacterales</taxon>
        <taxon>Paracoccaceae</taxon>
        <taxon>Pseudophaeobacter</taxon>
    </lineage>
</organism>
<dbReference type="InterPro" id="IPR036388">
    <property type="entry name" value="WH-like_DNA-bd_sf"/>
</dbReference>
<dbReference type="Proteomes" id="UP001441944">
    <property type="component" value="Unassembled WGS sequence"/>
</dbReference>
<reference evidence="5 6" key="1">
    <citation type="submission" date="2024-04" db="EMBL/GenBank/DDBJ databases">
        <title>Draft genome sequence of Pseudophaeobacter arcticus NBRC 116598.</title>
        <authorList>
            <person name="Miyakawa T."/>
            <person name="Kusuya Y."/>
            <person name="Miura T."/>
        </authorList>
    </citation>
    <scope>NUCLEOTIDE SEQUENCE [LARGE SCALE GENOMIC DNA]</scope>
    <source>
        <strain evidence="5 6">SU-CL00105</strain>
    </source>
</reference>
<dbReference type="InterPro" id="IPR000524">
    <property type="entry name" value="Tscrpt_reg_HTH_GntR"/>
</dbReference>
<comment type="caution">
    <text evidence="5">The sequence shown here is derived from an EMBL/GenBank/DDBJ whole genome shotgun (WGS) entry which is preliminary data.</text>
</comment>
<dbReference type="Gene3D" id="1.20.120.530">
    <property type="entry name" value="GntR ligand-binding domain-like"/>
    <property type="match status" value="1"/>
</dbReference>
<feature type="domain" description="HTH gntR-type" evidence="4">
    <location>
        <begin position="15"/>
        <end position="82"/>
    </location>
</feature>
<dbReference type="SUPFAM" id="SSF48008">
    <property type="entry name" value="GntR ligand-binding domain-like"/>
    <property type="match status" value="1"/>
</dbReference>
<evidence type="ECO:0000313" key="5">
    <source>
        <dbReference type="EMBL" id="GAA6195180.1"/>
    </source>
</evidence>
<dbReference type="InterPro" id="IPR008920">
    <property type="entry name" value="TF_FadR/GntR_C"/>
</dbReference>
<gene>
    <name evidence="5" type="ORF">NBRC116598_06240</name>
</gene>
<dbReference type="SUPFAM" id="SSF46785">
    <property type="entry name" value="Winged helix' DNA-binding domain"/>
    <property type="match status" value="1"/>
</dbReference>
<evidence type="ECO:0000256" key="1">
    <source>
        <dbReference type="ARBA" id="ARBA00023015"/>
    </source>
</evidence>